<feature type="transmembrane region" description="Helical" evidence="7">
    <location>
        <begin position="118"/>
        <end position="146"/>
    </location>
</feature>
<keyword evidence="9" id="KW-1185">Reference proteome</keyword>
<organism evidence="8 9">
    <name type="scientific">Mycoplasmoides fastidiosum</name>
    <dbReference type="NCBI Taxonomy" id="92758"/>
    <lineage>
        <taxon>Bacteria</taxon>
        <taxon>Bacillati</taxon>
        <taxon>Mycoplasmatota</taxon>
        <taxon>Mycoplasmoidales</taxon>
        <taxon>Mycoplasmoidaceae</taxon>
        <taxon>Mycoplasmoides</taxon>
    </lineage>
</organism>
<evidence type="ECO:0000256" key="4">
    <source>
        <dbReference type="ARBA" id="ARBA00022692"/>
    </source>
</evidence>
<dbReference type="EMBL" id="JAUSWO010000001">
    <property type="protein sequence ID" value="MDQ0513845.1"/>
    <property type="molecule type" value="Genomic_DNA"/>
</dbReference>
<accession>A0ABU0LYS8</accession>
<reference evidence="8" key="1">
    <citation type="submission" date="2023-07" db="EMBL/GenBank/DDBJ databases">
        <title>Genomic Encyclopedia of Type Strains, Phase IV (KMG-IV): sequencing the most valuable type-strain genomes for metagenomic binning, comparative biology and taxonomic classification.</title>
        <authorList>
            <person name="Goeker M."/>
        </authorList>
    </citation>
    <scope>NUCLEOTIDE SEQUENCE [LARGE SCALE GENOMIC DNA]</scope>
    <source>
        <strain evidence="8">DSM 21204</strain>
    </source>
</reference>
<dbReference type="InterPro" id="IPR003370">
    <property type="entry name" value="Chromate_transpt"/>
</dbReference>
<evidence type="ECO:0000256" key="7">
    <source>
        <dbReference type="SAM" id="Phobius"/>
    </source>
</evidence>
<comment type="caution">
    <text evidence="8">The sequence shown here is derived from an EMBL/GenBank/DDBJ whole genome shotgun (WGS) entry which is preliminary data.</text>
</comment>
<evidence type="ECO:0000256" key="5">
    <source>
        <dbReference type="ARBA" id="ARBA00022989"/>
    </source>
</evidence>
<feature type="transmembrane region" description="Helical" evidence="7">
    <location>
        <begin position="7"/>
        <end position="28"/>
    </location>
</feature>
<proteinExistence type="inferred from homology"/>
<feature type="transmembrane region" description="Helical" evidence="7">
    <location>
        <begin position="177"/>
        <end position="195"/>
    </location>
</feature>
<feature type="transmembrane region" description="Helical" evidence="7">
    <location>
        <begin position="200"/>
        <end position="219"/>
    </location>
</feature>
<keyword evidence="3" id="KW-1003">Cell membrane</keyword>
<evidence type="ECO:0000313" key="8">
    <source>
        <dbReference type="EMBL" id="MDQ0513845.1"/>
    </source>
</evidence>
<protein>
    <submittedName>
        <fullName evidence="8">Chromate transporter</fullName>
    </submittedName>
</protein>
<evidence type="ECO:0000256" key="3">
    <source>
        <dbReference type="ARBA" id="ARBA00022475"/>
    </source>
</evidence>
<evidence type="ECO:0000256" key="6">
    <source>
        <dbReference type="ARBA" id="ARBA00023136"/>
    </source>
</evidence>
<comment type="similarity">
    <text evidence="2">Belongs to the chromate ion transporter (CHR) (TC 2.A.51) family.</text>
</comment>
<gene>
    <name evidence="8" type="ORF">J2Z62_000283</name>
</gene>
<comment type="subcellular location">
    <subcellularLocation>
        <location evidence="1">Cell membrane</location>
        <topology evidence="1">Multi-pass membrane protein</topology>
    </subcellularLocation>
</comment>
<dbReference type="RefSeq" id="WP_256547459.1">
    <property type="nucleotide sequence ID" value="NZ_CP101809.1"/>
</dbReference>
<evidence type="ECO:0000256" key="2">
    <source>
        <dbReference type="ARBA" id="ARBA00005262"/>
    </source>
</evidence>
<name>A0ABU0LYS8_9BACT</name>
<keyword evidence="4 7" id="KW-0812">Transmembrane</keyword>
<sequence length="220" mass="25096">MILVPILLSLIAVAIISLIVFGGGQVFIPMFQWLWTTLNNTFSLDLDPNSFDAVITVANLTPGTVSTKLAAMTGILISANQWWGFLVLILSYAVFMLPAMFIMYFASKLFYKIKNKKWLVYIQWFKPVIAGILIALALQLFLGAIIPHTVFNQSLKNYIGDNSQSAKNLFFNGWRLYALYVWGPILVLLSLFFYWKKINFIFIFFIAIVLSLIVFQPWLS</sequence>
<evidence type="ECO:0000313" key="9">
    <source>
        <dbReference type="Proteomes" id="UP001240643"/>
    </source>
</evidence>
<dbReference type="Proteomes" id="UP001240643">
    <property type="component" value="Unassembled WGS sequence"/>
</dbReference>
<keyword evidence="5 7" id="KW-1133">Transmembrane helix</keyword>
<evidence type="ECO:0000256" key="1">
    <source>
        <dbReference type="ARBA" id="ARBA00004651"/>
    </source>
</evidence>
<dbReference type="Pfam" id="PF02417">
    <property type="entry name" value="Chromate_transp"/>
    <property type="match status" value="1"/>
</dbReference>
<keyword evidence="6 7" id="KW-0472">Membrane</keyword>
<feature type="transmembrane region" description="Helical" evidence="7">
    <location>
        <begin position="82"/>
        <end position="106"/>
    </location>
</feature>